<keyword evidence="2" id="KW-1185">Reference proteome</keyword>
<dbReference type="STRING" id="47427.A0A2H3CRS1"/>
<dbReference type="Gene3D" id="3.30.200.20">
    <property type="entry name" value="Phosphorylase Kinase, domain 1"/>
    <property type="match status" value="1"/>
</dbReference>
<dbReference type="AlphaFoldDB" id="A0A2H3CRS1"/>
<dbReference type="InterPro" id="IPR011009">
    <property type="entry name" value="Kinase-like_dom_sf"/>
</dbReference>
<gene>
    <name evidence="1" type="ORF">ARMGADRAFT_552540</name>
</gene>
<proteinExistence type="predicted"/>
<protein>
    <submittedName>
        <fullName evidence="1">Uncharacterized protein</fullName>
    </submittedName>
</protein>
<dbReference type="EMBL" id="KZ293689">
    <property type="protein sequence ID" value="PBK85735.1"/>
    <property type="molecule type" value="Genomic_DNA"/>
</dbReference>
<dbReference type="OrthoDB" id="248923at2759"/>
<dbReference type="InParanoid" id="A0A2H3CRS1"/>
<accession>A0A2H3CRS1</accession>
<evidence type="ECO:0000313" key="2">
    <source>
        <dbReference type="Proteomes" id="UP000217790"/>
    </source>
</evidence>
<dbReference type="SUPFAM" id="SSF56112">
    <property type="entry name" value="Protein kinase-like (PK-like)"/>
    <property type="match status" value="1"/>
</dbReference>
<dbReference type="Proteomes" id="UP000217790">
    <property type="component" value="Unassembled WGS sequence"/>
</dbReference>
<evidence type="ECO:0000313" key="1">
    <source>
        <dbReference type="EMBL" id="PBK85735.1"/>
    </source>
</evidence>
<organism evidence="1 2">
    <name type="scientific">Armillaria gallica</name>
    <name type="common">Bulbous honey fungus</name>
    <name type="synonym">Armillaria bulbosa</name>
    <dbReference type="NCBI Taxonomy" id="47427"/>
    <lineage>
        <taxon>Eukaryota</taxon>
        <taxon>Fungi</taxon>
        <taxon>Dikarya</taxon>
        <taxon>Basidiomycota</taxon>
        <taxon>Agaricomycotina</taxon>
        <taxon>Agaricomycetes</taxon>
        <taxon>Agaricomycetidae</taxon>
        <taxon>Agaricales</taxon>
        <taxon>Marasmiineae</taxon>
        <taxon>Physalacriaceae</taxon>
        <taxon>Armillaria</taxon>
    </lineage>
</organism>
<sequence>MSQPSFLTLYKRLETIGRCAHTSVSKGIHIPTENVIDLDTVDIQCEVVFLLQLCNASNITNYFGCYMDNLRVWIAMKQVCGRRQRAVLIRRKLLEGEIREWSSSAGCLLTWDNFTGLLSFAGTSNQLVSATCKVMICDFGVLALPVTTLGKQNTTGTLYFMAPGVDACKSNVQKSERPFPLNRSL</sequence>
<name>A0A2H3CRS1_ARMGA</name>
<reference evidence="2" key="1">
    <citation type="journal article" date="2017" name="Nat. Ecol. Evol.">
        <title>Genome expansion and lineage-specific genetic innovations in the forest pathogenic fungi Armillaria.</title>
        <authorList>
            <person name="Sipos G."/>
            <person name="Prasanna A.N."/>
            <person name="Walter M.C."/>
            <person name="O'Connor E."/>
            <person name="Balint B."/>
            <person name="Krizsan K."/>
            <person name="Kiss B."/>
            <person name="Hess J."/>
            <person name="Varga T."/>
            <person name="Slot J."/>
            <person name="Riley R."/>
            <person name="Boka B."/>
            <person name="Rigling D."/>
            <person name="Barry K."/>
            <person name="Lee J."/>
            <person name="Mihaltcheva S."/>
            <person name="LaButti K."/>
            <person name="Lipzen A."/>
            <person name="Waldron R."/>
            <person name="Moloney N.M."/>
            <person name="Sperisen C."/>
            <person name="Kredics L."/>
            <person name="Vagvoelgyi C."/>
            <person name="Patrignani A."/>
            <person name="Fitzpatrick D."/>
            <person name="Nagy I."/>
            <person name="Doyle S."/>
            <person name="Anderson J.B."/>
            <person name="Grigoriev I.V."/>
            <person name="Gueldener U."/>
            <person name="Muensterkoetter M."/>
            <person name="Nagy L.G."/>
        </authorList>
    </citation>
    <scope>NUCLEOTIDE SEQUENCE [LARGE SCALE GENOMIC DNA]</scope>
    <source>
        <strain evidence="2">Ar21-2</strain>
    </source>
</reference>